<dbReference type="EMBL" id="MVFC01000025">
    <property type="protein sequence ID" value="OON74914.1"/>
    <property type="molecule type" value="Genomic_DNA"/>
</dbReference>
<comment type="caution">
    <text evidence="2">The sequence shown here is derived from an EMBL/GenBank/DDBJ whole genome shotgun (WGS) entry which is preliminary data.</text>
</comment>
<reference evidence="2 3" key="1">
    <citation type="submission" date="2017-02" db="EMBL/GenBank/DDBJ databases">
        <title>Draft Genome Sequence of Streptomyces tsukubaensis F601, a Producer of the immunosuppressant tacrolimus FK506.</title>
        <authorList>
            <person name="Zong G."/>
            <person name="Zhong C."/>
            <person name="Fu J."/>
            <person name="Qin R."/>
            <person name="Cao G."/>
        </authorList>
    </citation>
    <scope>NUCLEOTIDE SEQUENCE [LARGE SCALE GENOMIC DNA]</scope>
    <source>
        <strain evidence="2 3">F601</strain>
    </source>
</reference>
<feature type="signal peptide" evidence="1">
    <location>
        <begin position="1"/>
        <end position="25"/>
    </location>
</feature>
<keyword evidence="3" id="KW-1185">Reference proteome</keyword>
<dbReference type="AlphaFoldDB" id="A0A1V4A3D6"/>
<proteinExistence type="predicted"/>
<keyword evidence="1" id="KW-0732">Signal</keyword>
<sequence>MIRRIAITLAGITAAGFLAAGTASATTTHGEAGGGFVAAEQGAFEYTNLGGPWGITHASGEYGGFLAGHGHGHFG</sequence>
<name>A0A1V4A3D6_9ACTN</name>
<evidence type="ECO:0000313" key="2">
    <source>
        <dbReference type="EMBL" id="OON74914.1"/>
    </source>
</evidence>
<feature type="chain" id="PRO_5013274124" evidence="1">
    <location>
        <begin position="26"/>
        <end position="75"/>
    </location>
</feature>
<accession>A0A1V4A3D6</accession>
<protein>
    <submittedName>
        <fullName evidence="2">Uncharacterized protein</fullName>
    </submittedName>
</protein>
<organism evidence="2 3">
    <name type="scientific">Streptomyces tsukubensis</name>
    <dbReference type="NCBI Taxonomy" id="83656"/>
    <lineage>
        <taxon>Bacteria</taxon>
        <taxon>Bacillati</taxon>
        <taxon>Actinomycetota</taxon>
        <taxon>Actinomycetes</taxon>
        <taxon>Kitasatosporales</taxon>
        <taxon>Streptomycetaceae</taxon>
        <taxon>Streptomyces</taxon>
    </lineage>
</organism>
<evidence type="ECO:0000256" key="1">
    <source>
        <dbReference type="SAM" id="SignalP"/>
    </source>
</evidence>
<evidence type="ECO:0000313" key="3">
    <source>
        <dbReference type="Proteomes" id="UP000190539"/>
    </source>
</evidence>
<dbReference type="Proteomes" id="UP000190539">
    <property type="component" value="Unassembled WGS sequence"/>
</dbReference>
<dbReference type="RefSeq" id="WP_077971090.1">
    <property type="nucleotide sequence ID" value="NZ_CP045178.1"/>
</dbReference>
<gene>
    <name evidence="2" type="ORF">B1H18_24120</name>
</gene>